<proteinExistence type="predicted"/>
<protein>
    <submittedName>
        <fullName evidence="1">Glycosylphosphatidylinositol anchor attachment protein GAA1</fullName>
    </submittedName>
</protein>
<reference evidence="1 2" key="1">
    <citation type="submission" date="2016-09" db="EMBL/GenBank/DDBJ databases">
        <title>Complete Genome Sequence of Methanosarcina thermophila MT-1.</title>
        <authorList>
            <person name="Kouzuma A."/>
        </authorList>
    </citation>
    <scope>NUCLEOTIDE SEQUENCE [LARGE SCALE GENOMIC DNA]</scope>
    <source>
        <strain evidence="1 2">MT-1</strain>
    </source>
</reference>
<evidence type="ECO:0000313" key="2">
    <source>
        <dbReference type="Proteomes" id="UP000265557"/>
    </source>
</evidence>
<dbReference type="AlphaFoldDB" id="A0A3G9CSH8"/>
<organism evidence="1 2">
    <name type="scientific">Methanosarcina thermophila</name>
    <dbReference type="NCBI Taxonomy" id="2210"/>
    <lineage>
        <taxon>Archaea</taxon>
        <taxon>Methanobacteriati</taxon>
        <taxon>Methanobacteriota</taxon>
        <taxon>Stenosarchaea group</taxon>
        <taxon>Methanomicrobia</taxon>
        <taxon>Methanosarcinales</taxon>
        <taxon>Methanosarcinaceae</taxon>
        <taxon>Methanosarcina</taxon>
    </lineage>
</organism>
<gene>
    <name evidence="1" type="ORF">MESMT1_1093</name>
</gene>
<sequence length="76" mass="8563">MLSKILNIFLLNVSAPLFNNYDGSWRGSTTYVTTTSYTDYYYGVYRWRVWAVDSAGRESEKVNGGGLVVIDLLAVN</sequence>
<accession>A0A3G9CSH8</accession>
<dbReference type="EMBL" id="AP017646">
    <property type="protein sequence ID" value="BAW29023.1"/>
    <property type="molecule type" value="Genomic_DNA"/>
</dbReference>
<evidence type="ECO:0000313" key="1">
    <source>
        <dbReference type="EMBL" id="BAW29023.1"/>
    </source>
</evidence>
<dbReference type="Proteomes" id="UP000265557">
    <property type="component" value="Chromosome"/>
</dbReference>
<name>A0A3G9CSH8_METTE</name>